<dbReference type="RefSeq" id="WP_231100057.1">
    <property type="nucleotide sequence ID" value="NZ_CP012850.1"/>
</dbReference>
<evidence type="ECO:0000313" key="2">
    <source>
        <dbReference type="Proteomes" id="UP000058925"/>
    </source>
</evidence>
<dbReference type="Pfam" id="PF21900">
    <property type="entry name" value="DUF6920"/>
    <property type="match status" value="1"/>
</dbReference>
<reference evidence="2" key="1">
    <citation type="submission" date="2015-10" db="EMBL/GenBank/DDBJ databases">
        <title>Niche specialization of a soil ammonia-oxidizing archaeon, Candidatus Nitrosocosmicus oleophilus.</title>
        <authorList>
            <person name="Jung M.-Y."/>
            <person name="Rhee S.-K."/>
        </authorList>
    </citation>
    <scope>NUCLEOTIDE SEQUENCE [LARGE SCALE GENOMIC DNA]</scope>
    <source>
        <strain evidence="2">MY3</strain>
    </source>
</reference>
<keyword evidence="2" id="KW-1185">Reference proteome</keyword>
<gene>
    <name evidence="1" type="ORF">NMY3_02859</name>
</gene>
<organism evidence="1 2">
    <name type="scientific">Candidatus Nitrosocosmicus oleophilus</name>
    <dbReference type="NCBI Taxonomy" id="1353260"/>
    <lineage>
        <taxon>Archaea</taxon>
        <taxon>Nitrososphaerota</taxon>
        <taxon>Nitrososphaeria</taxon>
        <taxon>Nitrososphaerales</taxon>
        <taxon>Nitrososphaeraceae</taxon>
        <taxon>Candidatus Nitrosocosmicus</taxon>
    </lineage>
</organism>
<dbReference type="EMBL" id="CP012850">
    <property type="protein sequence ID" value="ALI37048.1"/>
    <property type="molecule type" value="Genomic_DNA"/>
</dbReference>
<evidence type="ECO:0000313" key="1">
    <source>
        <dbReference type="EMBL" id="ALI37048.1"/>
    </source>
</evidence>
<dbReference type="KEGG" id="taa:NMY3_02859"/>
<dbReference type="AlphaFoldDB" id="A0A654M005"/>
<proteinExistence type="predicted"/>
<protein>
    <submittedName>
        <fullName evidence="1">Uncharacterized protein</fullName>
    </submittedName>
</protein>
<accession>A0A654M005</accession>
<dbReference type="InterPro" id="IPR054213">
    <property type="entry name" value="DUF6920"/>
</dbReference>
<dbReference type="GeneID" id="60422752"/>
<dbReference type="Proteomes" id="UP000058925">
    <property type="component" value="Chromosome"/>
</dbReference>
<name>A0A654M005_9ARCH</name>
<sequence>MSRLIIYTGISKTLFDSSIKENIQKLYSISKNISDNKFTFDQIKNLPVPVQRYFKYSLKEGQHYISYVKLKHEGQFRQNENQKWMPIKGEEYFSIEKPGLVWVGKIQLLPFIWITGLDEYVEGKGNFQIKLMSFVTIVDAPKGRELDSGELMRWLGEAPLFPTALLPSDYLHWQEIDLNSARAVVKFAGLTVSLIFYFNEKGEITRMEGNRFRSINNLYVNQKWFGQYSDYTAIENTMVPMALEVAWNTQAGNFSYAKFIMTEIRYDCPVNSCEGD</sequence>